<keyword evidence="4" id="KW-0472">Membrane</keyword>
<dbReference type="Proteomes" id="UP000472276">
    <property type="component" value="Unassembled WGS sequence"/>
</dbReference>
<gene>
    <name evidence="6" type="primary">LOC116318847</name>
</gene>
<dbReference type="InterPro" id="IPR000101">
    <property type="entry name" value="GGT_peptidase"/>
</dbReference>
<protein>
    <recommendedName>
        <fullName evidence="4">Glutathione hydrolase</fullName>
        <ecNumber evidence="4">2.3.2.2</ecNumber>
        <ecNumber evidence="4">3.4.19.13</ecNumber>
    </recommendedName>
    <alternativeName>
        <fullName evidence="4">Gamma-glutamyltransferase</fullName>
    </alternativeName>
    <alternativeName>
        <fullName evidence="4">Gamma-glutamyltranspeptidase</fullName>
    </alternativeName>
</protein>
<evidence type="ECO:0000256" key="1">
    <source>
        <dbReference type="ARBA" id="ARBA00009381"/>
    </source>
</evidence>
<evidence type="ECO:0000313" key="6">
    <source>
        <dbReference type="Ensembl" id="ENSOABP00000033268.2"/>
    </source>
</evidence>
<dbReference type="GO" id="GO:0002951">
    <property type="term" value="F:leukotriene-C(4) hydrolase"/>
    <property type="evidence" value="ECO:0007669"/>
    <property type="project" value="TreeGrafter"/>
</dbReference>
<dbReference type="PRINTS" id="PR01210">
    <property type="entry name" value="GGTRANSPTASE"/>
</dbReference>
<feature type="binding site" evidence="3">
    <location>
        <begin position="472"/>
        <end position="474"/>
    </location>
    <ligand>
        <name>L-glutamate</name>
        <dbReference type="ChEBI" id="CHEBI:29985"/>
    </ligand>
</feature>
<evidence type="ECO:0000256" key="4">
    <source>
        <dbReference type="RuleBase" id="RU368068"/>
    </source>
</evidence>
<dbReference type="GO" id="GO:1901750">
    <property type="term" value="P:leukotriene D4 biosynthetic process"/>
    <property type="evidence" value="ECO:0007669"/>
    <property type="project" value="TreeGrafter"/>
</dbReference>
<organism evidence="6 7">
    <name type="scientific">Oreochromis aureus</name>
    <name type="common">Israeli tilapia</name>
    <name type="synonym">Chromis aureus</name>
    <dbReference type="NCBI Taxonomy" id="47969"/>
    <lineage>
        <taxon>Eukaryota</taxon>
        <taxon>Metazoa</taxon>
        <taxon>Chordata</taxon>
        <taxon>Craniata</taxon>
        <taxon>Vertebrata</taxon>
        <taxon>Euteleostomi</taxon>
        <taxon>Actinopterygii</taxon>
        <taxon>Neopterygii</taxon>
        <taxon>Teleostei</taxon>
        <taxon>Neoteleostei</taxon>
        <taxon>Acanthomorphata</taxon>
        <taxon>Ovalentaria</taxon>
        <taxon>Cichlomorphae</taxon>
        <taxon>Cichliformes</taxon>
        <taxon>Cichlidae</taxon>
        <taxon>African cichlids</taxon>
        <taxon>Pseudocrenilabrinae</taxon>
        <taxon>Oreochromini</taxon>
        <taxon>Oreochromis</taxon>
    </lineage>
</organism>
<feature type="binding site" evidence="3">
    <location>
        <position position="496"/>
    </location>
    <ligand>
        <name>L-glutamate</name>
        <dbReference type="ChEBI" id="CHEBI:29985"/>
    </ligand>
</feature>
<feature type="binding site" evidence="3">
    <location>
        <position position="173"/>
    </location>
    <ligand>
        <name>L-glutamate</name>
        <dbReference type="ChEBI" id="CHEBI:29985"/>
    </ligand>
</feature>
<dbReference type="InterPro" id="IPR043138">
    <property type="entry name" value="GGT_lsub"/>
</dbReference>
<dbReference type="PANTHER" id="PTHR11686:SF19">
    <property type="entry name" value="GLUTATHIONE HYDROLASE 5 PROENZYME"/>
    <property type="match status" value="1"/>
</dbReference>
<dbReference type="EC" id="3.4.19.13" evidence="4"/>
<keyword evidence="7" id="KW-1185">Reference proteome</keyword>
<comment type="pathway">
    <text evidence="4">Sulfur metabolism; glutathione metabolism.</text>
</comment>
<dbReference type="AlphaFoldDB" id="A0A668U358"/>
<dbReference type="InterPro" id="IPR029055">
    <property type="entry name" value="Ntn_hydrolases_N"/>
</dbReference>
<feature type="binding site" evidence="3">
    <location>
        <position position="533"/>
    </location>
    <ligand>
        <name>L-glutamate</name>
        <dbReference type="ChEBI" id="CHEBI:29985"/>
    </ligand>
</feature>
<dbReference type="GO" id="GO:0103068">
    <property type="term" value="F:leukotriene C4 gamma-glutamyl transferase activity"/>
    <property type="evidence" value="ECO:0007669"/>
    <property type="project" value="UniProtKB-EC"/>
</dbReference>
<dbReference type="SUPFAM" id="SSF56235">
    <property type="entry name" value="N-terminal nucleophile aminohydrolases (Ntn hydrolases)"/>
    <property type="match status" value="1"/>
</dbReference>
<reference evidence="6" key="1">
    <citation type="submission" date="2025-08" db="UniProtKB">
        <authorList>
            <consortium name="Ensembl"/>
        </authorList>
    </citation>
    <scope>IDENTIFICATION</scope>
</reference>
<comment type="similarity">
    <text evidence="1">Belongs to the gamma-glutamyltransferase family.</text>
</comment>
<comment type="function">
    <text evidence="4">Cleaves the gamma-glutamyl peptide bond of glutathione and glutathione conjugates.</text>
</comment>
<keyword evidence="4" id="KW-0012">Acyltransferase</keyword>
<keyword evidence="4" id="KW-0812">Transmembrane</keyword>
<dbReference type="FunFam" id="1.10.246.130:FF:000001">
    <property type="entry name" value="Gamma-glutamyltransferase 5 isoform 1"/>
    <property type="match status" value="1"/>
</dbReference>
<dbReference type="OMA" id="IMHIING"/>
<dbReference type="GO" id="GO:0036374">
    <property type="term" value="F:glutathione hydrolase activity"/>
    <property type="evidence" value="ECO:0007669"/>
    <property type="project" value="UniProtKB-UniRule"/>
</dbReference>
<evidence type="ECO:0000256" key="2">
    <source>
        <dbReference type="PIRSR" id="PIRSR600101-1"/>
    </source>
</evidence>
<name>A0A668U358_OREAU</name>
<evidence type="ECO:0000256" key="3">
    <source>
        <dbReference type="PIRSR" id="PIRSR600101-2"/>
    </source>
</evidence>
<reference evidence="6" key="2">
    <citation type="submission" date="2025-09" db="UniProtKB">
        <authorList>
            <consortium name="Ensembl"/>
        </authorList>
    </citation>
    <scope>IDENTIFICATION</scope>
</reference>
<evidence type="ECO:0000256" key="5">
    <source>
        <dbReference type="SAM" id="MobiDB-lite"/>
    </source>
</evidence>
<dbReference type="GO" id="GO:0005886">
    <property type="term" value="C:plasma membrane"/>
    <property type="evidence" value="ECO:0007669"/>
    <property type="project" value="TreeGrafter"/>
</dbReference>
<feature type="active site" description="Nucleophile" evidence="2">
    <location>
        <position position="454"/>
    </location>
</feature>
<sequence>MPESTEHVEEANISPICPHNEDTEDEDVGGANTTPMCPPNEDVKDEDVESAKTTSVCPPKVRRVLVAGVVGLIVGALVAGLLAGFNGYWKGKSECVKDPSANCPFSKAAVAADSEKCSQIGRDILQKGGSAVDAAIAALLCTSIINPQCAGIGGGVIFTVMDRSGKVKIITSRETVPRNVNSDLLKSCPKTTEWTMEWKQDSRWIGVPGEIRGYEVAHRLYGKLKWAELFKPTIKLAREGFPIPYYQGQHIPRIGNTSLRELYLDKNGNILKTGDTVKFEKLADTLETIANEGPDAFYNGTIAKNLISDIQKNHLFHCFCSGGNLTLQDLASYEAKVTDAWNISLGDYRMYFPPPPSGGAILSLILNIMKGYKMNSEPKTTDEKILFYHRYIEALKFANGLKKHIRDPKFSSDKTAKNLTEDSFANRIRSLISSDKTHDPQYYGKNSYLDSIGTTHLSVLAADGSAVSVTSSINDEFGSNVISSSTGIILNNHLNDFCGRADNIFHGERPPSNMAPSVLKSKSKTLVIGGSGSEMIPPAVASALMNHLWFGKSLKEAIDTLVVLVDSQSEVKLESKLEKDVVDGLEALGHKVAKFYNTVNAVEKAGSCISAWSDERKKGKAAGY</sequence>
<comment type="subcellular location">
    <subcellularLocation>
        <location evidence="4">Membrane</location>
        <topology evidence="4">Single-pass type II membrane protein</topology>
    </subcellularLocation>
</comment>
<accession>A0A668U358</accession>
<comment type="catalytic activity">
    <reaction evidence="4">
        <text>an N-terminal (5-L-glutamyl)-[peptide] + an alpha-amino acid = 5-L-glutamyl amino acid + an N-terminal L-alpha-aminoacyl-[peptide]</text>
        <dbReference type="Rhea" id="RHEA:23904"/>
        <dbReference type="Rhea" id="RHEA-COMP:9780"/>
        <dbReference type="Rhea" id="RHEA-COMP:9795"/>
        <dbReference type="ChEBI" id="CHEBI:77644"/>
        <dbReference type="ChEBI" id="CHEBI:78597"/>
        <dbReference type="ChEBI" id="CHEBI:78599"/>
        <dbReference type="ChEBI" id="CHEBI:78608"/>
        <dbReference type="EC" id="2.3.2.2"/>
    </reaction>
</comment>
<dbReference type="Gene3D" id="1.10.246.130">
    <property type="match status" value="1"/>
</dbReference>
<keyword evidence="4" id="KW-0378">Hydrolase</keyword>
<keyword evidence="4" id="KW-1133">Transmembrane helix</keyword>
<evidence type="ECO:0000313" key="7">
    <source>
        <dbReference type="Proteomes" id="UP000472276"/>
    </source>
</evidence>
<dbReference type="Ensembl" id="ENSOABT00000034192.2">
    <property type="protein sequence ID" value="ENSOABP00000033268.2"/>
    <property type="gene ID" value="ENSOABG00000032267.1"/>
</dbReference>
<feature type="region of interest" description="Disordered" evidence="5">
    <location>
        <begin position="1"/>
        <end position="51"/>
    </location>
</feature>
<proteinExistence type="inferred from homology"/>
<keyword evidence="4" id="KW-0808">Transferase</keyword>
<dbReference type="Pfam" id="PF01019">
    <property type="entry name" value="G_glu_transpept"/>
    <property type="match status" value="1"/>
</dbReference>
<dbReference type="EC" id="2.3.2.2" evidence="4"/>
<comment type="catalytic activity">
    <reaction evidence="4">
        <text>glutathione + H2O = L-cysteinylglycine + L-glutamate</text>
        <dbReference type="Rhea" id="RHEA:28807"/>
        <dbReference type="ChEBI" id="CHEBI:15377"/>
        <dbReference type="ChEBI" id="CHEBI:29985"/>
        <dbReference type="ChEBI" id="CHEBI:57925"/>
        <dbReference type="ChEBI" id="CHEBI:61694"/>
        <dbReference type="EC" id="3.4.19.13"/>
    </reaction>
</comment>
<dbReference type="PANTHER" id="PTHR11686">
    <property type="entry name" value="GAMMA GLUTAMYL TRANSPEPTIDASE"/>
    <property type="match status" value="1"/>
</dbReference>
<dbReference type="GO" id="GO:0006751">
    <property type="term" value="P:glutathione catabolic process"/>
    <property type="evidence" value="ECO:0007669"/>
    <property type="project" value="UniProtKB-UniRule"/>
</dbReference>
<dbReference type="GO" id="GO:0006954">
    <property type="term" value="P:inflammatory response"/>
    <property type="evidence" value="ECO:0007669"/>
    <property type="project" value="TreeGrafter"/>
</dbReference>
<feature type="transmembrane region" description="Helical" evidence="4">
    <location>
        <begin position="64"/>
        <end position="89"/>
    </location>
</feature>
<dbReference type="InterPro" id="IPR043137">
    <property type="entry name" value="GGT_ssub_C"/>
</dbReference>
<dbReference type="Gene3D" id="3.60.20.40">
    <property type="match status" value="1"/>
</dbReference>
<comment type="catalytic activity">
    <reaction evidence="4">
        <text>an S-substituted glutathione + H2O = an S-substituted L-cysteinylglycine + L-glutamate</text>
        <dbReference type="Rhea" id="RHEA:59468"/>
        <dbReference type="ChEBI" id="CHEBI:15377"/>
        <dbReference type="ChEBI" id="CHEBI:29985"/>
        <dbReference type="ChEBI" id="CHEBI:90779"/>
        <dbReference type="ChEBI" id="CHEBI:143103"/>
        <dbReference type="EC" id="3.4.19.13"/>
    </reaction>
</comment>
<feature type="compositionally biased region" description="Basic and acidic residues" evidence="5">
    <location>
        <begin position="1"/>
        <end position="10"/>
    </location>
</feature>